<accession>A0ABV6EIG0</accession>
<dbReference type="Gene3D" id="2.60.40.1090">
    <property type="entry name" value="Fimbrial-type adhesion domain"/>
    <property type="match status" value="1"/>
</dbReference>
<dbReference type="InterPro" id="IPR008966">
    <property type="entry name" value="Adhesion_dom_sf"/>
</dbReference>
<dbReference type="Proteomes" id="UP001589792">
    <property type="component" value="Unassembled WGS sequence"/>
</dbReference>
<evidence type="ECO:0000313" key="2">
    <source>
        <dbReference type="EMBL" id="MFC0228777.1"/>
    </source>
</evidence>
<dbReference type="RefSeq" id="WP_380678787.1">
    <property type="nucleotide sequence ID" value="NZ_CP173186.1"/>
</dbReference>
<dbReference type="SUPFAM" id="SSF49401">
    <property type="entry name" value="Bacterial adhesins"/>
    <property type="match status" value="1"/>
</dbReference>
<proteinExistence type="predicted"/>
<keyword evidence="3" id="KW-1185">Reference proteome</keyword>
<name>A0ABV6EIG0_9GAMM</name>
<gene>
    <name evidence="2" type="ORF">ACFFJ3_20140</name>
</gene>
<dbReference type="InterPro" id="IPR000259">
    <property type="entry name" value="Adhesion_dom_fimbrial"/>
</dbReference>
<dbReference type="EMBL" id="JBHLXG010000025">
    <property type="protein sequence ID" value="MFC0228777.1"/>
    <property type="molecule type" value="Genomic_DNA"/>
</dbReference>
<evidence type="ECO:0000259" key="1">
    <source>
        <dbReference type="Pfam" id="PF00419"/>
    </source>
</evidence>
<reference evidence="2 3" key="1">
    <citation type="submission" date="2024-09" db="EMBL/GenBank/DDBJ databases">
        <authorList>
            <person name="Sun Q."/>
            <person name="Mori K."/>
        </authorList>
    </citation>
    <scope>NUCLEOTIDE SEQUENCE [LARGE SCALE GENOMIC DNA]</scope>
    <source>
        <strain evidence="2 3">CCM 8626</strain>
    </source>
</reference>
<organism evidence="2 3">
    <name type="scientific">Serratia aquatilis</name>
    <dbReference type="NCBI Taxonomy" id="1737515"/>
    <lineage>
        <taxon>Bacteria</taxon>
        <taxon>Pseudomonadati</taxon>
        <taxon>Pseudomonadota</taxon>
        <taxon>Gammaproteobacteria</taxon>
        <taxon>Enterobacterales</taxon>
        <taxon>Yersiniaceae</taxon>
        <taxon>Serratia</taxon>
    </lineage>
</organism>
<comment type="caution">
    <text evidence="2">The sequence shown here is derived from an EMBL/GenBank/DDBJ whole genome shotgun (WGS) entry which is preliminary data.</text>
</comment>
<dbReference type="Pfam" id="PF00419">
    <property type="entry name" value="Fimbrial"/>
    <property type="match status" value="1"/>
</dbReference>
<sequence length="371" mass="41028">MTSYRYKIFSALNHKGKTLCKVNIFQQENTIKAAIISGYKIKLTLLLFLVLLGKQTAYANVPNTMWANPGENDFIVEMGNISFPSYLAGTTVMAYYVSQVDPSGYAVYYDNETGKSAVAIYGLVDSLLPVSDINPGYLKLNDFLDIKIFILPGGRLDSWFFMGSYAMPKGHHRTQPWGFGLNGYLSLRLRKDVIGGAVIMPRDQVVASNFFLSMYVSGMAEIPRNPLPVFRIILKGQTLPVPVQCSIQADKRDVDFRDLSSTDITLDGSRYGQEIQLTYRCNTPRTLPIKINMLADNSTFSSNYIATSNPDLGIVVKHSGKTVKPWTSFDTMLVDGTGSDRLYVAPVKNPTAKTIATGDFTANAVLVLSIQ</sequence>
<dbReference type="InterPro" id="IPR036937">
    <property type="entry name" value="Adhesion_dom_fimbrial_sf"/>
</dbReference>
<feature type="domain" description="Fimbrial-type adhesion" evidence="1">
    <location>
        <begin position="235"/>
        <end position="371"/>
    </location>
</feature>
<protein>
    <submittedName>
        <fullName evidence="2">Fimbrial protein</fullName>
    </submittedName>
</protein>
<evidence type="ECO:0000313" key="3">
    <source>
        <dbReference type="Proteomes" id="UP001589792"/>
    </source>
</evidence>